<evidence type="ECO:0000256" key="2">
    <source>
        <dbReference type="ARBA" id="ARBA00023125"/>
    </source>
</evidence>
<dbReference type="AlphaFoldDB" id="A0A949UT66"/>
<keyword evidence="2" id="KW-0238">DNA-binding</keyword>
<sequence length="200" mass="22203">MSGALSPGSRLKIRDLADQMGVSVTPVRDAVLRLVNNGGLLFQSPRDIRVPVLERARYLEIRSIRMELEGLAAEQAAIYATTEDIAFLEALLQENEKALEASDYQQCLRMNQRFHFALCEIGNMPILRELLENLWLQMGPLISSGYREGGRTMIEHHYSVVEAIKNADGTAARGAIRKDILEGGKVLLLRGVLSAQSNPE</sequence>
<name>A0A949UT66_9HYPH</name>
<protein>
    <submittedName>
        <fullName evidence="5">GntR family transcriptional regulator</fullName>
    </submittedName>
</protein>
<evidence type="ECO:0000313" key="5">
    <source>
        <dbReference type="EMBL" id="MBV2143684.1"/>
    </source>
</evidence>
<dbReference type="Pfam" id="PF07729">
    <property type="entry name" value="FCD"/>
    <property type="match status" value="1"/>
</dbReference>
<dbReference type="InterPro" id="IPR011711">
    <property type="entry name" value="GntR_C"/>
</dbReference>
<evidence type="ECO:0000313" key="6">
    <source>
        <dbReference type="Proteomes" id="UP000752297"/>
    </source>
</evidence>
<dbReference type="InterPro" id="IPR000524">
    <property type="entry name" value="Tscrpt_reg_HTH_GntR"/>
</dbReference>
<keyword evidence="1" id="KW-0805">Transcription regulation</keyword>
<evidence type="ECO:0000256" key="3">
    <source>
        <dbReference type="ARBA" id="ARBA00023163"/>
    </source>
</evidence>
<dbReference type="PANTHER" id="PTHR43537:SF39">
    <property type="entry name" value="HTH-TYPE TRANSCRIPTIONAL REGULATOR MCBR"/>
    <property type="match status" value="1"/>
</dbReference>
<dbReference type="GO" id="GO:0003700">
    <property type="term" value="F:DNA-binding transcription factor activity"/>
    <property type="evidence" value="ECO:0007669"/>
    <property type="project" value="InterPro"/>
</dbReference>
<dbReference type="PANTHER" id="PTHR43537">
    <property type="entry name" value="TRANSCRIPTIONAL REGULATOR, GNTR FAMILY"/>
    <property type="match status" value="1"/>
</dbReference>
<accession>A0A949UT66</accession>
<dbReference type="EMBL" id="JAHRVA010000003">
    <property type="protein sequence ID" value="MBV2143684.1"/>
    <property type="molecule type" value="Genomic_DNA"/>
</dbReference>
<keyword evidence="6" id="KW-1185">Reference proteome</keyword>
<organism evidence="5 6">
    <name type="scientific">Falsochrobactrum tianjinense</name>
    <dbReference type="NCBI Taxonomy" id="2706015"/>
    <lineage>
        <taxon>Bacteria</taxon>
        <taxon>Pseudomonadati</taxon>
        <taxon>Pseudomonadota</taxon>
        <taxon>Alphaproteobacteria</taxon>
        <taxon>Hyphomicrobiales</taxon>
        <taxon>Brucellaceae</taxon>
        <taxon>Falsochrobactrum</taxon>
    </lineage>
</organism>
<feature type="domain" description="GntR C-terminal" evidence="4">
    <location>
        <begin position="60"/>
        <end position="182"/>
    </location>
</feature>
<proteinExistence type="predicted"/>
<evidence type="ECO:0000256" key="1">
    <source>
        <dbReference type="ARBA" id="ARBA00023015"/>
    </source>
</evidence>
<evidence type="ECO:0000259" key="4">
    <source>
        <dbReference type="SMART" id="SM00895"/>
    </source>
</evidence>
<dbReference type="SMART" id="SM00895">
    <property type="entry name" value="FCD"/>
    <property type="match status" value="1"/>
</dbReference>
<dbReference type="GO" id="GO:0003677">
    <property type="term" value="F:DNA binding"/>
    <property type="evidence" value="ECO:0007669"/>
    <property type="project" value="UniProtKB-KW"/>
</dbReference>
<dbReference type="Proteomes" id="UP000752297">
    <property type="component" value="Unassembled WGS sequence"/>
</dbReference>
<dbReference type="Pfam" id="PF00392">
    <property type="entry name" value="GntR"/>
    <property type="match status" value="1"/>
</dbReference>
<reference evidence="5 6" key="1">
    <citation type="submission" date="2021-06" db="EMBL/GenBank/DDBJ databases">
        <title>Falsochrobactrum tianjin sp.nov., a new petroleum-degrading bacteria isolated from oily soils.</title>
        <authorList>
            <person name="Chen G."/>
            <person name="Chen H."/>
            <person name="Tian J."/>
            <person name="Qing J."/>
            <person name="Zhong L."/>
            <person name="Ma W."/>
            <person name="Song Y."/>
            <person name="Cui X."/>
            <person name="Yan B."/>
        </authorList>
    </citation>
    <scope>NUCLEOTIDE SEQUENCE [LARGE SCALE GENOMIC DNA]</scope>
    <source>
        <strain evidence="5 6">TDYN1</strain>
    </source>
</reference>
<comment type="caution">
    <text evidence="5">The sequence shown here is derived from an EMBL/GenBank/DDBJ whole genome shotgun (WGS) entry which is preliminary data.</text>
</comment>
<keyword evidence="3" id="KW-0804">Transcription</keyword>
<gene>
    <name evidence="5" type="ORF">KUG47_09245</name>
</gene>